<organism evidence="5 6">
    <name type="scientific">Pontibacter amylolyticus</name>
    <dbReference type="NCBI Taxonomy" id="1424080"/>
    <lineage>
        <taxon>Bacteria</taxon>
        <taxon>Pseudomonadati</taxon>
        <taxon>Bacteroidota</taxon>
        <taxon>Cytophagia</taxon>
        <taxon>Cytophagales</taxon>
        <taxon>Hymenobacteraceae</taxon>
        <taxon>Pontibacter</taxon>
    </lineage>
</organism>
<name>A0ABQ1W5Y1_9BACT</name>
<gene>
    <name evidence="5" type="ORF">GCM10011323_19710</name>
</gene>
<dbReference type="InterPro" id="IPR005467">
    <property type="entry name" value="His_kinase_dom"/>
</dbReference>
<accession>A0ABQ1W5Y1</accession>
<dbReference type="Gene3D" id="1.10.287.130">
    <property type="match status" value="1"/>
</dbReference>
<evidence type="ECO:0000259" key="4">
    <source>
        <dbReference type="PROSITE" id="PS50109"/>
    </source>
</evidence>
<dbReference type="Proteomes" id="UP000634043">
    <property type="component" value="Unassembled WGS sequence"/>
</dbReference>
<dbReference type="InterPro" id="IPR036097">
    <property type="entry name" value="HisK_dim/P_sf"/>
</dbReference>
<dbReference type="EC" id="2.7.13.3" evidence="2"/>
<dbReference type="SMART" id="SM00388">
    <property type="entry name" value="HisKA"/>
    <property type="match status" value="1"/>
</dbReference>
<dbReference type="SUPFAM" id="SSF55874">
    <property type="entry name" value="ATPase domain of HSP90 chaperone/DNA topoisomerase II/histidine kinase"/>
    <property type="match status" value="1"/>
</dbReference>
<dbReference type="InterPro" id="IPR003594">
    <property type="entry name" value="HATPase_dom"/>
</dbReference>
<dbReference type="GO" id="GO:0016301">
    <property type="term" value="F:kinase activity"/>
    <property type="evidence" value="ECO:0007669"/>
    <property type="project" value="UniProtKB-KW"/>
</dbReference>
<protein>
    <recommendedName>
        <fullName evidence="2">histidine kinase</fullName>
        <ecNumber evidence="2">2.7.13.3</ecNumber>
    </recommendedName>
</protein>
<evidence type="ECO:0000313" key="6">
    <source>
        <dbReference type="Proteomes" id="UP000634043"/>
    </source>
</evidence>
<dbReference type="InterPro" id="IPR036890">
    <property type="entry name" value="HATPase_C_sf"/>
</dbReference>
<evidence type="ECO:0000313" key="5">
    <source>
        <dbReference type="EMBL" id="GGG15340.1"/>
    </source>
</evidence>
<keyword evidence="5" id="KW-0808">Transferase</keyword>
<sequence>MSTTYMPQPASQQAPYPENESKRVFDLMALDLDYSALEKEFEELTSLAARVAGTEISLLNLIDLYTQWTVAGHGFPMVQTPRENTVCQYTILEEDHFEVKNLQEDERFKDLAGIKDGPMLRYYFGVPLRTPDGHNIGSLCVMDSKEVTLTTDKADLLKSLAKEIVKRLVLLKEVHTLRVDLAEARAVNKRVAHDVRGPIGGMIGLTKRLIQKEGSRSPEEVLKVSQMIHKSASSLLALTEEILQPNQKPAAQPEIEDGMTLASFKEALEQLFLPQATEKAISFEVRINEALSDITFNKTRLMQIVVNLVSNALKFTPPLGEVSVELDLTLTQHNRVLKILVQDTGIGLSPDQVDAVVKGQTPSTSGTQGELGYGMGLQLVRQLLASLHGTMQVESTPGLGSSFELIIPIGTVSHTG</sequence>
<dbReference type="Gene3D" id="3.30.565.10">
    <property type="entry name" value="Histidine kinase-like ATPase, C-terminal domain"/>
    <property type="match status" value="1"/>
</dbReference>
<keyword evidence="5" id="KW-0418">Kinase</keyword>
<dbReference type="PANTHER" id="PTHR43102:SF2">
    <property type="entry name" value="GAF DOMAIN-CONTAINING PROTEIN"/>
    <property type="match status" value="1"/>
</dbReference>
<dbReference type="Gene3D" id="3.30.450.40">
    <property type="match status" value="1"/>
</dbReference>
<dbReference type="EMBL" id="BMFP01000003">
    <property type="protein sequence ID" value="GGG15340.1"/>
    <property type="molecule type" value="Genomic_DNA"/>
</dbReference>
<evidence type="ECO:0000256" key="3">
    <source>
        <dbReference type="ARBA" id="ARBA00022553"/>
    </source>
</evidence>
<comment type="catalytic activity">
    <reaction evidence="1">
        <text>ATP + protein L-histidine = ADP + protein N-phospho-L-histidine.</text>
        <dbReference type="EC" id="2.7.13.3"/>
    </reaction>
</comment>
<dbReference type="SUPFAM" id="SSF55781">
    <property type="entry name" value="GAF domain-like"/>
    <property type="match status" value="1"/>
</dbReference>
<feature type="domain" description="Histidine kinase" evidence="4">
    <location>
        <begin position="190"/>
        <end position="411"/>
    </location>
</feature>
<comment type="caution">
    <text evidence="5">The sequence shown here is derived from an EMBL/GenBank/DDBJ whole genome shotgun (WGS) entry which is preliminary data.</text>
</comment>
<dbReference type="PROSITE" id="PS50109">
    <property type="entry name" value="HIS_KIN"/>
    <property type="match status" value="1"/>
</dbReference>
<dbReference type="RefSeq" id="WP_188501366.1">
    <property type="nucleotide sequence ID" value="NZ_BMFP01000003.1"/>
</dbReference>
<dbReference type="SMART" id="SM00387">
    <property type="entry name" value="HATPase_c"/>
    <property type="match status" value="1"/>
</dbReference>
<evidence type="ECO:0000256" key="1">
    <source>
        <dbReference type="ARBA" id="ARBA00000085"/>
    </source>
</evidence>
<proteinExistence type="predicted"/>
<dbReference type="PANTHER" id="PTHR43102">
    <property type="entry name" value="SLR1143 PROTEIN"/>
    <property type="match status" value="1"/>
</dbReference>
<evidence type="ECO:0000256" key="2">
    <source>
        <dbReference type="ARBA" id="ARBA00012438"/>
    </source>
</evidence>
<keyword evidence="3" id="KW-0597">Phosphoprotein</keyword>
<dbReference type="InterPro" id="IPR003661">
    <property type="entry name" value="HisK_dim/P_dom"/>
</dbReference>
<dbReference type="SUPFAM" id="SSF47384">
    <property type="entry name" value="Homodimeric domain of signal transducing histidine kinase"/>
    <property type="match status" value="1"/>
</dbReference>
<dbReference type="PRINTS" id="PR00344">
    <property type="entry name" value="BCTRLSENSOR"/>
</dbReference>
<reference evidence="6" key="1">
    <citation type="journal article" date="2019" name="Int. J. Syst. Evol. Microbiol.">
        <title>The Global Catalogue of Microorganisms (GCM) 10K type strain sequencing project: providing services to taxonomists for standard genome sequencing and annotation.</title>
        <authorList>
            <consortium name="The Broad Institute Genomics Platform"/>
            <consortium name="The Broad Institute Genome Sequencing Center for Infectious Disease"/>
            <person name="Wu L."/>
            <person name="Ma J."/>
        </authorList>
    </citation>
    <scope>NUCLEOTIDE SEQUENCE [LARGE SCALE GENOMIC DNA]</scope>
    <source>
        <strain evidence="6">CGMCC 1.12749</strain>
    </source>
</reference>
<dbReference type="InterPro" id="IPR029016">
    <property type="entry name" value="GAF-like_dom_sf"/>
</dbReference>
<dbReference type="Pfam" id="PF02518">
    <property type="entry name" value="HATPase_c"/>
    <property type="match status" value="1"/>
</dbReference>
<dbReference type="InterPro" id="IPR004358">
    <property type="entry name" value="Sig_transdc_His_kin-like_C"/>
</dbReference>
<keyword evidence="6" id="KW-1185">Reference proteome</keyword>